<accession>A0A371JQE6</accession>
<dbReference type="Gene3D" id="1.10.260.40">
    <property type="entry name" value="lambda repressor-like DNA-binding domains"/>
    <property type="match status" value="1"/>
</dbReference>
<dbReference type="EMBL" id="QTJX01000002">
    <property type="protein sequence ID" value="RDY59742.1"/>
    <property type="molecule type" value="Genomic_DNA"/>
</dbReference>
<dbReference type="AlphaFoldDB" id="A0A371JQE6"/>
<name>A0A371JQE6_9FLAO</name>
<comment type="caution">
    <text evidence="1">The sequence shown here is derived from an EMBL/GenBank/DDBJ whole genome shotgun (WGS) entry which is preliminary data.</text>
</comment>
<dbReference type="OrthoDB" id="711886at2"/>
<dbReference type="GO" id="GO:0003677">
    <property type="term" value="F:DNA binding"/>
    <property type="evidence" value="ECO:0007669"/>
    <property type="project" value="InterPro"/>
</dbReference>
<evidence type="ECO:0000313" key="2">
    <source>
        <dbReference type="Proteomes" id="UP000261828"/>
    </source>
</evidence>
<proteinExistence type="predicted"/>
<evidence type="ECO:0000313" key="1">
    <source>
        <dbReference type="EMBL" id="RDY59742.1"/>
    </source>
</evidence>
<keyword evidence="2" id="KW-1185">Reference proteome</keyword>
<organism evidence="1 2">
    <name type="scientific">Flagellimonas nanhaiensis</name>
    <dbReference type="NCBI Taxonomy" id="2292706"/>
    <lineage>
        <taxon>Bacteria</taxon>
        <taxon>Pseudomonadati</taxon>
        <taxon>Bacteroidota</taxon>
        <taxon>Flavobacteriia</taxon>
        <taxon>Flavobacteriales</taxon>
        <taxon>Flavobacteriaceae</taxon>
        <taxon>Flagellimonas</taxon>
    </lineage>
</organism>
<gene>
    <name evidence="1" type="ORF">DX873_10280</name>
</gene>
<reference evidence="1 2" key="1">
    <citation type="submission" date="2018-08" db="EMBL/GenBank/DDBJ databases">
        <title>Muricauda nanhaiensis sp. nov., isolated from seawater of the South China Sea.</title>
        <authorList>
            <person name="Dang Y."/>
        </authorList>
    </citation>
    <scope>NUCLEOTIDE SEQUENCE [LARGE SCALE GENOMIC DNA]</scope>
    <source>
        <strain evidence="1 2">SM1704</strain>
    </source>
</reference>
<dbReference type="InterPro" id="IPR010982">
    <property type="entry name" value="Lambda_DNA-bd_dom_sf"/>
</dbReference>
<dbReference type="Proteomes" id="UP000261828">
    <property type="component" value="Unassembled WGS sequence"/>
</dbReference>
<protein>
    <submittedName>
        <fullName evidence="1">Transcriptional regulator</fullName>
    </submittedName>
</protein>
<dbReference type="SUPFAM" id="SSF47413">
    <property type="entry name" value="lambda repressor-like DNA-binding domains"/>
    <property type="match status" value="1"/>
</dbReference>
<sequence>MDINRTICNYIAKEWVAKAKSKRAFAIDHNIDEKIVRKISQPKGYNIPIKTLYKICEARGVKLSQLFKSIDEYLKPNLD</sequence>